<dbReference type="InterPro" id="IPR058624">
    <property type="entry name" value="MdtA-like_HH"/>
</dbReference>
<feature type="transmembrane region" description="Helical" evidence="3">
    <location>
        <begin position="7"/>
        <end position="25"/>
    </location>
</feature>
<sequence>MKRSRIIALSIAAIVIVVAVWWFFLREKEPPVTLETEQPTWGYIAESVTATGTIQPVDTTSVGSQITATIEELHADFNSTVKKGQLLAVLDRTLLQATVDQFKASLAEARSNALFQESNFNRQQQLYETGAISKAEYELAQNSFRMAQAVVKNVQAQLRSAERNLSFTRIYSPVDGVVLNRAVSVGQTVTSNLNTPTLFVIARDITKMQVQADVDEADIGDVAEKQRTTFTVDAYLNEVFEGIVKEIRLQPTVVSNVVTYTTIIDAPNDNKKLKPGMTANIVIYTKEADSTLLIPAKAIQFRPDSTQLKDYTLVGAKQEKKKTGQRTGQPDSTAHEMAYVWVLRDKQLVETKIRMGLNDNTHIEVREGLGPDDVVVTGLQSGSGEQAAGGTSTSPFMPPRRGGRR</sequence>
<dbReference type="Pfam" id="PF25876">
    <property type="entry name" value="HH_MFP_RND"/>
    <property type="match status" value="1"/>
</dbReference>
<feature type="domain" description="Multidrug resistance protein MdtA-like barrel-sandwich hybrid" evidence="5">
    <location>
        <begin position="59"/>
        <end position="198"/>
    </location>
</feature>
<dbReference type="PANTHER" id="PTHR30469">
    <property type="entry name" value="MULTIDRUG RESISTANCE PROTEIN MDTA"/>
    <property type="match status" value="1"/>
</dbReference>
<evidence type="ECO:0000256" key="1">
    <source>
        <dbReference type="ARBA" id="ARBA00009477"/>
    </source>
</evidence>
<feature type="region of interest" description="Disordered" evidence="2">
    <location>
        <begin position="379"/>
        <end position="405"/>
    </location>
</feature>
<feature type="domain" description="CusB-like beta-barrel" evidence="6">
    <location>
        <begin position="210"/>
        <end position="283"/>
    </location>
</feature>
<dbReference type="Proteomes" id="UP000557307">
    <property type="component" value="Unassembled WGS sequence"/>
</dbReference>
<dbReference type="PANTHER" id="PTHR30469:SF33">
    <property type="entry name" value="SLR1207 PROTEIN"/>
    <property type="match status" value="1"/>
</dbReference>
<evidence type="ECO:0000256" key="3">
    <source>
        <dbReference type="SAM" id="Phobius"/>
    </source>
</evidence>
<feature type="compositionally biased region" description="Polar residues" evidence="2">
    <location>
        <begin position="379"/>
        <end position="395"/>
    </location>
</feature>
<dbReference type="SUPFAM" id="SSF111369">
    <property type="entry name" value="HlyD-like secretion proteins"/>
    <property type="match status" value="1"/>
</dbReference>
<dbReference type="Gene3D" id="2.40.420.20">
    <property type="match status" value="1"/>
</dbReference>
<keyword evidence="3" id="KW-0472">Membrane</keyword>
<keyword evidence="3" id="KW-0812">Transmembrane</keyword>
<organism evidence="7 8">
    <name type="scientific">Rhabdobacter roseus</name>
    <dbReference type="NCBI Taxonomy" id="1655419"/>
    <lineage>
        <taxon>Bacteria</taxon>
        <taxon>Pseudomonadati</taxon>
        <taxon>Bacteroidota</taxon>
        <taxon>Cytophagia</taxon>
        <taxon>Cytophagales</taxon>
        <taxon>Cytophagaceae</taxon>
        <taxon>Rhabdobacter</taxon>
    </lineage>
</organism>
<dbReference type="GO" id="GO:1990281">
    <property type="term" value="C:efflux pump complex"/>
    <property type="evidence" value="ECO:0007669"/>
    <property type="project" value="TreeGrafter"/>
</dbReference>
<dbReference type="Gene3D" id="2.40.30.170">
    <property type="match status" value="1"/>
</dbReference>
<gene>
    <name evidence="7" type="ORF">HNQ92_000648</name>
</gene>
<dbReference type="AlphaFoldDB" id="A0A840TL58"/>
<reference evidence="7 8" key="1">
    <citation type="submission" date="2020-08" db="EMBL/GenBank/DDBJ databases">
        <title>Genomic Encyclopedia of Type Strains, Phase IV (KMG-IV): sequencing the most valuable type-strain genomes for metagenomic binning, comparative biology and taxonomic classification.</title>
        <authorList>
            <person name="Goeker M."/>
        </authorList>
    </citation>
    <scope>NUCLEOTIDE SEQUENCE [LARGE SCALE GENOMIC DNA]</scope>
    <source>
        <strain evidence="7 8">DSM 105074</strain>
    </source>
</reference>
<comment type="caution">
    <text evidence="7">The sequence shown here is derived from an EMBL/GenBank/DDBJ whole genome shotgun (WGS) entry which is preliminary data.</text>
</comment>
<evidence type="ECO:0000259" key="4">
    <source>
        <dbReference type="Pfam" id="PF25876"/>
    </source>
</evidence>
<comment type="similarity">
    <text evidence="1">Belongs to the membrane fusion protein (MFP) (TC 8.A.1) family.</text>
</comment>
<evidence type="ECO:0000313" key="7">
    <source>
        <dbReference type="EMBL" id="MBB5282527.1"/>
    </source>
</evidence>
<evidence type="ECO:0000259" key="6">
    <source>
        <dbReference type="Pfam" id="PF25954"/>
    </source>
</evidence>
<evidence type="ECO:0000259" key="5">
    <source>
        <dbReference type="Pfam" id="PF25917"/>
    </source>
</evidence>
<dbReference type="Pfam" id="PF25954">
    <property type="entry name" value="Beta-barrel_RND_2"/>
    <property type="match status" value="1"/>
</dbReference>
<dbReference type="RefSeq" id="WP_184170813.1">
    <property type="nucleotide sequence ID" value="NZ_JACHGF010000001.1"/>
</dbReference>
<evidence type="ECO:0000256" key="2">
    <source>
        <dbReference type="SAM" id="MobiDB-lite"/>
    </source>
</evidence>
<dbReference type="Gene3D" id="2.40.50.100">
    <property type="match status" value="1"/>
</dbReference>
<dbReference type="Gene3D" id="1.10.287.470">
    <property type="entry name" value="Helix hairpin bin"/>
    <property type="match status" value="1"/>
</dbReference>
<protein>
    <submittedName>
        <fullName evidence="7">HlyD family secretion protein</fullName>
    </submittedName>
</protein>
<dbReference type="GO" id="GO:0015562">
    <property type="term" value="F:efflux transmembrane transporter activity"/>
    <property type="evidence" value="ECO:0007669"/>
    <property type="project" value="TreeGrafter"/>
</dbReference>
<dbReference type="NCBIfam" id="TIGR01730">
    <property type="entry name" value="RND_mfp"/>
    <property type="match status" value="1"/>
</dbReference>
<feature type="domain" description="Multidrug resistance protein MdtA-like alpha-helical hairpin" evidence="4">
    <location>
        <begin position="99"/>
        <end position="168"/>
    </location>
</feature>
<dbReference type="InterPro" id="IPR006143">
    <property type="entry name" value="RND_pump_MFP"/>
</dbReference>
<dbReference type="InterPro" id="IPR058792">
    <property type="entry name" value="Beta-barrel_RND_2"/>
</dbReference>
<evidence type="ECO:0000313" key="8">
    <source>
        <dbReference type="Proteomes" id="UP000557307"/>
    </source>
</evidence>
<keyword evidence="3" id="KW-1133">Transmembrane helix</keyword>
<dbReference type="Pfam" id="PF25917">
    <property type="entry name" value="BSH_RND"/>
    <property type="match status" value="1"/>
</dbReference>
<dbReference type="EMBL" id="JACHGF010000001">
    <property type="protein sequence ID" value="MBB5282527.1"/>
    <property type="molecule type" value="Genomic_DNA"/>
</dbReference>
<proteinExistence type="inferred from homology"/>
<keyword evidence="8" id="KW-1185">Reference proteome</keyword>
<name>A0A840TL58_9BACT</name>
<accession>A0A840TL58</accession>
<dbReference type="InterPro" id="IPR058625">
    <property type="entry name" value="MdtA-like_BSH"/>
</dbReference>